<proteinExistence type="predicted"/>
<comment type="caution">
    <text evidence="2">The sequence shown here is derived from an EMBL/GenBank/DDBJ whole genome shotgun (WGS) entry which is preliminary data.</text>
</comment>
<feature type="transmembrane region" description="Helical" evidence="1">
    <location>
        <begin position="78"/>
        <end position="96"/>
    </location>
</feature>
<dbReference type="EMBL" id="JADIMX010000043">
    <property type="protein sequence ID" value="MBO8434130.1"/>
    <property type="molecule type" value="Genomic_DNA"/>
</dbReference>
<evidence type="ECO:0000256" key="1">
    <source>
        <dbReference type="SAM" id="Phobius"/>
    </source>
</evidence>
<gene>
    <name evidence="2" type="ORF">IAC55_02245</name>
</gene>
<organism evidence="2 3">
    <name type="scientific">Candidatus Fimicola merdigallinarum</name>
    <dbReference type="NCBI Taxonomy" id="2840819"/>
    <lineage>
        <taxon>Bacteria</taxon>
        <taxon>Bacillati</taxon>
        <taxon>Bacillota</taxon>
        <taxon>Clostridia</taxon>
        <taxon>Lachnospirales</taxon>
        <taxon>Lachnospiraceae</taxon>
        <taxon>Lachnospiraceae incertae sedis</taxon>
        <taxon>Candidatus Fimicola</taxon>
    </lineage>
</organism>
<accession>A0A9D9DWA3</accession>
<reference evidence="2" key="1">
    <citation type="submission" date="2020-10" db="EMBL/GenBank/DDBJ databases">
        <authorList>
            <person name="Gilroy R."/>
        </authorList>
    </citation>
    <scope>NUCLEOTIDE SEQUENCE</scope>
    <source>
        <strain evidence="2">F6-4510</strain>
    </source>
</reference>
<keyword evidence="1" id="KW-0472">Membrane</keyword>
<dbReference type="Proteomes" id="UP000823611">
    <property type="component" value="Unassembled WGS sequence"/>
</dbReference>
<reference evidence="2" key="2">
    <citation type="journal article" date="2021" name="PeerJ">
        <title>Extensive microbial diversity within the chicken gut microbiome revealed by metagenomics and culture.</title>
        <authorList>
            <person name="Gilroy R."/>
            <person name="Ravi A."/>
            <person name="Getino M."/>
            <person name="Pursley I."/>
            <person name="Horton D.L."/>
            <person name="Alikhan N.F."/>
            <person name="Baker D."/>
            <person name="Gharbi K."/>
            <person name="Hall N."/>
            <person name="Watson M."/>
            <person name="Adriaenssens E.M."/>
            <person name="Foster-Nyarko E."/>
            <person name="Jarju S."/>
            <person name="Secka A."/>
            <person name="Antonio M."/>
            <person name="Oren A."/>
            <person name="Chaudhuri R.R."/>
            <person name="La Ragione R."/>
            <person name="Hildebrand F."/>
            <person name="Pallen M.J."/>
        </authorList>
    </citation>
    <scope>NUCLEOTIDE SEQUENCE</scope>
    <source>
        <strain evidence="2">F6-4510</strain>
    </source>
</reference>
<protein>
    <submittedName>
        <fullName evidence="2">CvpA family protein</fullName>
    </submittedName>
</protein>
<feature type="transmembrane region" description="Helical" evidence="1">
    <location>
        <begin position="35"/>
        <end position="57"/>
    </location>
</feature>
<name>A0A9D9DWA3_9FIRM</name>
<keyword evidence="1" id="KW-0812">Transmembrane</keyword>
<keyword evidence="1" id="KW-1133">Transmembrane helix</keyword>
<dbReference type="AlphaFoldDB" id="A0A9D9DWA3"/>
<feature type="transmembrane region" description="Helical" evidence="1">
    <location>
        <begin position="5"/>
        <end position="23"/>
    </location>
</feature>
<evidence type="ECO:0000313" key="2">
    <source>
        <dbReference type="EMBL" id="MBO8434130.1"/>
    </source>
</evidence>
<sequence>MKKKILPIILTIIIWCIMFYIYLPPINIKSYEFWSFVAVAFVVALCLNMWNIVKIFLTVNRKSDVIDENIHKFRGVKVVFFLIALLIVGYVGAMIMSSPVVRSASYSSLIDVKNSNFNEDIKEIDYSQIPILDKDSASILAERKMGSMVDMVSQYEVSDYYSQINYKEKPVRVTPLEYADEIKWFTNRKTGIPAYIRIDMTTQDVELVKLIEGIKYSPSDHFSRDLKRHIRFRYPTAMFSGMNFEIDDNGIPYWICPVSDKTIGLFGGTDIKGAVIVNAITGEDIYYDIKDVPQWIDKVFDADLLIEQYDYYGQLRNGFINSIFGQRDCLKTTEGYNYIALDDDVWVYTGVTSVSGDLSNVGFVLMNQRTKETRYYEISGAEEFSAMSSAEGQVQHLGYKATFPLLLNVAGEPTYFLALKDSAGLVKMYAMVNVEKYQTVAIGETVEACERTYKSYLKSNGIVTDTPKDVNTVSGVIEFIKEAVIDGNTCYFVKLVDNTGIYSIYVKDNIDIITKNVGDNIQFEYTATEKEGVYKITNIK</sequence>
<evidence type="ECO:0000313" key="3">
    <source>
        <dbReference type="Proteomes" id="UP000823611"/>
    </source>
</evidence>